<accession>A0ACC2IBK0</accession>
<sequence length="255" mass="28266">MSNATELSRYQPVLQDRQQSSDESSTTDPAIEELRMAPMVWWNVKEHFEPQQQVERGYAVLGHVPDAKNDVQNGDSIDNSMRTPVLLNTDSPWSAFLCGSQGSGKSHALSCMLENCLLTDEAVVSQVGLNPHPLAGLVFHYDRCQGSGVCEAAYLCTHVPTTVLVSPSNYGRLKIAYEAMAQKQGASITVKQLFVLPKYLDTERMKTLMAVGKEDEVPLYMQTILMILREMAIASQGLGLFNYTTFKDKLAATQR</sequence>
<protein>
    <submittedName>
        <fullName evidence="1">Uncharacterized protein</fullName>
    </submittedName>
</protein>
<organism evidence="1 2">
    <name type="scientific">Boeremia exigua</name>
    <dbReference type="NCBI Taxonomy" id="749465"/>
    <lineage>
        <taxon>Eukaryota</taxon>
        <taxon>Fungi</taxon>
        <taxon>Dikarya</taxon>
        <taxon>Ascomycota</taxon>
        <taxon>Pezizomycotina</taxon>
        <taxon>Dothideomycetes</taxon>
        <taxon>Pleosporomycetidae</taxon>
        <taxon>Pleosporales</taxon>
        <taxon>Pleosporineae</taxon>
        <taxon>Didymellaceae</taxon>
        <taxon>Boeremia</taxon>
    </lineage>
</organism>
<gene>
    <name evidence="1" type="ORF">OPT61_g5132</name>
</gene>
<evidence type="ECO:0000313" key="2">
    <source>
        <dbReference type="Proteomes" id="UP001153331"/>
    </source>
</evidence>
<proteinExistence type="predicted"/>
<dbReference type="EMBL" id="JAPHNI010000318">
    <property type="protein sequence ID" value="KAJ8112520.1"/>
    <property type="molecule type" value="Genomic_DNA"/>
</dbReference>
<dbReference type="Proteomes" id="UP001153331">
    <property type="component" value="Unassembled WGS sequence"/>
</dbReference>
<name>A0ACC2IBK0_9PLEO</name>
<comment type="caution">
    <text evidence="1">The sequence shown here is derived from an EMBL/GenBank/DDBJ whole genome shotgun (WGS) entry which is preliminary data.</text>
</comment>
<reference evidence="1" key="1">
    <citation type="submission" date="2022-11" db="EMBL/GenBank/DDBJ databases">
        <title>Genome Sequence of Boeremia exigua.</title>
        <authorList>
            <person name="Buettner E."/>
        </authorList>
    </citation>
    <scope>NUCLEOTIDE SEQUENCE</scope>
    <source>
        <strain evidence="1">CU02</strain>
    </source>
</reference>
<keyword evidence="2" id="KW-1185">Reference proteome</keyword>
<evidence type="ECO:0000313" key="1">
    <source>
        <dbReference type="EMBL" id="KAJ8112520.1"/>
    </source>
</evidence>